<comment type="subcellular location">
    <subcellularLocation>
        <location evidence="1">Cell envelope</location>
    </subcellularLocation>
</comment>
<evidence type="ECO:0000259" key="6">
    <source>
        <dbReference type="Pfam" id="PF25967"/>
    </source>
</evidence>
<dbReference type="AlphaFoldDB" id="A0A6M8SP07"/>
<dbReference type="KEGG" id="dee:HQN60_09805"/>
<feature type="domain" description="Multidrug resistance protein MdtA-like beta-barrel" evidence="5">
    <location>
        <begin position="212"/>
        <end position="300"/>
    </location>
</feature>
<dbReference type="InterPro" id="IPR006143">
    <property type="entry name" value="RND_pump_MFP"/>
</dbReference>
<dbReference type="Pfam" id="PF25967">
    <property type="entry name" value="RND-MFP_C"/>
    <property type="match status" value="1"/>
</dbReference>
<dbReference type="Gene3D" id="2.40.50.100">
    <property type="match status" value="1"/>
</dbReference>
<comment type="similarity">
    <text evidence="2">Belongs to the membrane fusion protein (MFP) (TC 8.A.1) family.</text>
</comment>
<dbReference type="EMBL" id="CP054143">
    <property type="protein sequence ID" value="QKJ66963.1"/>
    <property type="molecule type" value="Genomic_DNA"/>
</dbReference>
<dbReference type="PROSITE" id="PS51257">
    <property type="entry name" value="PROKAR_LIPOPROTEIN"/>
    <property type="match status" value="1"/>
</dbReference>
<evidence type="ECO:0000259" key="5">
    <source>
        <dbReference type="Pfam" id="PF25944"/>
    </source>
</evidence>
<feature type="domain" description="Multidrug resistance protein MdtA-like C-terminal permuted SH3" evidence="6">
    <location>
        <begin position="306"/>
        <end position="365"/>
    </location>
</feature>
<dbReference type="InterPro" id="IPR058626">
    <property type="entry name" value="MdtA-like_b-barrel"/>
</dbReference>
<dbReference type="RefSeq" id="WP_173533466.1">
    <property type="nucleotide sequence ID" value="NZ_CP054143.1"/>
</dbReference>
<dbReference type="PANTHER" id="PTHR30158">
    <property type="entry name" value="ACRA/E-RELATED COMPONENT OF DRUG EFFLUX TRANSPORTER"/>
    <property type="match status" value="1"/>
</dbReference>
<gene>
    <name evidence="7" type="ORF">HQN60_09805</name>
</gene>
<organism evidence="7 8">
    <name type="scientific">Deefgea piscis</name>
    <dbReference type="NCBI Taxonomy" id="2739061"/>
    <lineage>
        <taxon>Bacteria</taxon>
        <taxon>Pseudomonadati</taxon>
        <taxon>Pseudomonadota</taxon>
        <taxon>Betaproteobacteria</taxon>
        <taxon>Neisseriales</taxon>
        <taxon>Chitinibacteraceae</taxon>
        <taxon>Deefgea</taxon>
    </lineage>
</organism>
<dbReference type="NCBIfam" id="TIGR01730">
    <property type="entry name" value="RND_mfp"/>
    <property type="match status" value="1"/>
</dbReference>
<evidence type="ECO:0000259" key="4">
    <source>
        <dbReference type="Pfam" id="PF25917"/>
    </source>
</evidence>
<dbReference type="Pfam" id="PF25944">
    <property type="entry name" value="Beta-barrel_RND"/>
    <property type="match status" value="1"/>
</dbReference>
<evidence type="ECO:0000256" key="2">
    <source>
        <dbReference type="ARBA" id="ARBA00009477"/>
    </source>
</evidence>
<dbReference type="Gene3D" id="2.40.420.20">
    <property type="match status" value="1"/>
</dbReference>
<evidence type="ECO:0000313" key="8">
    <source>
        <dbReference type="Proteomes" id="UP000504844"/>
    </source>
</evidence>
<dbReference type="InterPro" id="IPR058624">
    <property type="entry name" value="MdtA-like_HH"/>
</dbReference>
<feature type="domain" description="Multidrug resistance protein MdtA-like alpha-helical hairpin" evidence="3">
    <location>
        <begin position="107"/>
        <end position="176"/>
    </location>
</feature>
<dbReference type="Pfam" id="PF25876">
    <property type="entry name" value="HH_MFP_RND"/>
    <property type="match status" value="1"/>
</dbReference>
<dbReference type="Gene3D" id="1.10.287.470">
    <property type="entry name" value="Helix hairpin bin"/>
    <property type="match status" value="1"/>
</dbReference>
<reference evidence="7 8" key="1">
    <citation type="submission" date="2020-05" db="EMBL/GenBank/DDBJ databases">
        <title>Complete genome sequence of Deefgea sp. D17.</title>
        <authorList>
            <person name="Bae J.-W."/>
            <person name="Han J.E."/>
        </authorList>
    </citation>
    <scope>NUCLEOTIDE SEQUENCE [LARGE SCALE GENOMIC DNA]</scope>
    <source>
        <strain evidence="7 8">D17</strain>
    </source>
</reference>
<feature type="domain" description="Multidrug resistance protein MdtA-like barrel-sandwich hybrid" evidence="4">
    <location>
        <begin position="67"/>
        <end position="207"/>
    </location>
</feature>
<dbReference type="FunFam" id="2.40.420.20:FF:000001">
    <property type="entry name" value="Efflux RND transporter periplasmic adaptor subunit"/>
    <property type="match status" value="1"/>
</dbReference>
<evidence type="ECO:0000313" key="7">
    <source>
        <dbReference type="EMBL" id="QKJ66963.1"/>
    </source>
</evidence>
<accession>A0A6M8SP07</accession>
<dbReference type="GO" id="GO:0022857">
    <property type="term" value="F:transmembrane transporter activity"/>
    <property type="evidence" value="ECO:0007669"/>
    <property type="project" value="InterPro"/>
</dbReference>
<dbReference type="InterPro" id="IPR058625">
    <property type="entry name" value="MdtA-like_BSH"/>
</dbReference>
<sequence length="402" mass="43360">MNCMTQRNTHARWYSSFFIATLITLTGCDKKSEKPNIPVTAVTAITITPQNIPVDFPFVARVESSQNVDIHARVSGYLDSKNYTEGGKVTKNQVLFKLDQRPFQAALDAARAQLANNQAALNTAQLTLNRYNELTPRGAASQADLDNAIGTFQQAKASVSQAKANVTQAELNLSYTVITSPVDGISGMAIPSVGTYIDASNSKMTTVATLSPMWINFSVSENQRQSQTEAIKKGLLRAPTNGIYEAEILLGNNQVYAQRGKLTFASPFYNSNTGTFMVRASVDNPNGALLPNQYVNVVLKGAVRPNAILLPQRAVQQGAGTNYVWVVGKNSQAEYRPVTTGQWRGLGWFVNSGLNAGEQVVVDGVTTLRPEAPLKVTPLSAAEMNKSLGLTQTIDAPSAAKK</sequence>
<dbReference type="GO" id="GO:0005886">
    <property type="term" value="C:plasma membrane"/>
    <property type="evidence" value="ECO:0007669"/>
    <property type="project" value="UniProtKB-SubCell"/>
</dbReference>
<name>A0A6M8SP07_9NEIS</name>
<dbReference type="GO" id="GO:0046677">
    <property type="term" value="P:response to antibiotic"/>
    <property type="evidence" value="ECO:0007669"/>
    <property type="project" value="TreeGrafter"/>
</dbReference>
<evidence type="ECO:0000256" key="1">
    <source>
        <dbReference type="ARBA" id="ARBA00004196"/>
    </source>
</evidence>
<dbReference type="SUPFAM" id="SSF111369">
    <property type="entry name" value="HlyD-like secretion proteins"/>
    <property type="match status" value="1"/>
</dbReference>
<dbReference type="InterPro" id="IPR058627">
    <property type="entry name" value="MdtA-like_C"/>
</dbReference>
<proteinExistence type="inferred from homology"/>
<dbReference type="Gene3D" id="2.40.30.170">
    <property type="match status" value="1"/>
</dbReference>
<keyword evidence="8" id="KW-1185">Reference proteome</keyword>
<evidence type="ECO:0000259" key="3">
    <source>
        <dbReference type="Pfam" id="PF25876"/>
    </source>
</evidence>
<dbReference type="Proteomes" id="UP000504844">
    <property type="component" value="Chromosome"/>
</dbReference>
<protein>
    <submittedName>
        <fullName evidence="7">Efflux RND transporter periplasmic adaptor subunit</fullName>
    </submittedName>
</protein>
<dbReference type="Pfam" id="PF25917">
    <property type="entry name" value="BSH_RND"/>
    <property type="match status" value="1"/>
</dbReference>